<evidence type="ECO:0000256" key="3">
    <source>
        <dbReference type="ARBA" id="ARBA00012438"/>
    </source>
</evidence>
<dbReference type="InterPro" id="IPR003661">
    <property type="entry name" value="HisK_dim/P_dom"/>
</dbReference>
<evidence type="ECO:0000259" key="13">
    <source>
        <dbReference type="PROSITE" id="PS50885"/>
    </source>
</evidence>
<dbReference type="Gene3D" id="6.10.340.10">
    <property type="match status" value="1"/>
</dbReference>
<keyword evidence="5" id="KW-0808">Transferase</keyword>
<keyword evidence="6 11" id="KW-0812">Transmembrane</keyword>
<dbReference type="CDD" id="cd00075">
    <property type="entry name" value="HATPase"/>
    <property type="match status" value="1"/>
</dbReference>
<evidence type="ECO:0000256" key="11">
    <source>
        <dbReference type="SAM" id="Phobius"/>
    </source>
</evidence>
<reference evidence="14 15" key="1">
    <citation type="submission" date="2020-10" db="EMBL/GenBank/DDBJ databases">
        <title>Connecting structure to function with the recovery of over 1000 high-quality activated sludge metagenome-assembled genomes encoding full-length rRNA genes using long-read sequencing.</title>
        <authorList>
            <person name="Singleton C.M."/>
            <person name="Petriglieri F."/>
            <person name="Kristensen J.M."/>
            <person name="Kirkegaard R.H."/>
            <person name="Michaelsen T.Y."/>
            <person name="Andersen M.H."/>
            <person name="Karst S.M."/>
            <person name="Dueholm M.S."/>
            <person name="Nielsen P.H."/>
            <person name="Albertsen M."/>
        </authorList>
    </citation>
    <scope>NUCLEOTIDE SEQUENCE [LARGE SCALE GENOMIC DNA]</scope>
    <source>
        <strain evidence="14">Ribe_18-Q3-R11-54_MAXAC.273</strain>
    </source>
</reference>
<organism evidence="14 15">
    <name type="scientific">Candidatus Opimibacter skivensis</name>
    <dbReference type="NCBI Taxonomy" id="2982028"/>
    <lineage>
        <taxon>Bacteria</taxon>
        <taxon>Pseudomonadati</taxon>
        <taxon>Bacteroidota</taxon>
        <taxon>Saprospiria</taxon>
        <taxon>Saprospirales</taxon>
        <taxon>Saprospiraceae</taxon>
        <taxon>Candidatus Opimibacter</taxon>
    </lineage>
</organism>
<evidence type="ECO:0000256" key="2">
    <source>
        <dbReference type="ARBA" id="ARBA00004370"/>
    </source>
</evidence>
<evidence type="ECO:0000256" key="6">
    <source>
        <dbReference type="ARBA" id="ARBA00022692"/>
    </source>
</evidence>
<dbReference type="Pfam" id="PF02518">
    <property type="entry name" value="HATPase_c"/>
    <property type="match status" value="1"/>
</dbReference>
<evidence type="ECO:0000256" key="1">
    <source>
        <dbReference type="ARBA" id="ARBA00000085"/>
    </source>
</evidence>
<keyword evidence="7 14" id="KW-0418">Kinase</keyword>
<feature type="domain" description="HAMP" evidence="13">
    <location>
        <begin position="167"/>
        <end position="220"/>
    </location>
</feature>
<dbReference type="EC" id="2.7.13.3" evidence="3"/>
<accession>A0A9D7SWL6</accession>
<keyword evidence="9" id="KW-0902">Two-component regulatory system</keyword>
<dbReference type="InterPro" id="IPR004358">
    <property type="entry name" value="Sig_transdc_His_kin-like_C"/>
</dbReference>
<dbReference type="Pfam" id="PF00672">
    <property type="entry name" value="HAMP"/>
    <property type="match status" value="1"/>
</dbReference>
<comment type="catalytic activity">
    <reaction evidence="1">
        <text>ATP + protein L-histidine = ADP + protein N-phospho-L-histidine.</text>
        <dbReference type="EC" id="2.7.13.3"/>
    </reaction>
</comment>
<dbReference type="PANTHER" id="PTHR45436">
    <property type="entry name" value="SENSOR HISTIDINE KINASE YKOH"/>
    <property type="match status" value="1"/>
</dbReference>
<sequence>MIAAGILLAAFFYVHFQFSKNLKDEFYDNLRSKGFIIAEMVAGKKTDELEFEIPAPTQLSGQLEGSYPENISMYTLDGKRIYTFNPGPDNIKPSTLDDIRQTSECHFIDGKFHALGVLYRNRLGETYIVVAEAVFDQIHLNNLTRILVVVFLISITVVAIGGWFFARQALSPVSDIMNEVDALLPTDMSHRLETSDQQDELSRLVITFNKLLDRIQQVFRIQKMFLSNISHELKNPLNVIISQAEVTLDKERNAEDYQHTLASILSDAKDMNVVTDRLMQMARINADGTTIQLQPYRIDEMIWQSKETLLKNRPEYIINFEVVNLPDQEQNLYVEANEQLLKTALVNLMDNGCKFSPDKSVRVSISFPHDSGAVIEIVDKGPGIPEEEQRKVFEAFYRSSNTSFVKGTGIGLALVESIVKIHHIDLRIVSKLEGGTTLF</sequence>
<dbReference type="PANTHER" id="PTHR45436:SF5">
    <property type="entry name" value="SENSOR HISTIDINE KINASE TRCS"/>
    <property type="match status" value="1"/>
</dbReference>
<comment type="subcellular location">
    <subcellularLocation>
        <location evidence="2">Membrane</location>
    </subcellularLocation>
</comment>
<evidence type="ECO:0000256" key="4">
    <source>
        <dbReference type="ARBA" id="ARBA00022553"/>
    </source>
</evidence>
<dbReference type="SUPFAM" id="SSF158472">
    <property type="entry name" value="HAMP domain-like"/>
    <property type="match status" value="1"/>
</dbReference>
<evidence type="ECO:0000256" key="5">
    <source>
        <dbReference type="ARBA" id="ARBA00022679"/>
    </source>
</evidence>
<comment type="caution">
    <text evidence="14">The sequence shown here is derived from an EMBL/GenBank/DDBJ whole genome shotgun (WGS) entry which is preliminary data.</text>
</comment>
<dbReference type="InterPro" id="IPR050428">
    <property type="entry name" value="TCS_sensor_his_kinase"/>
</dbReference>
<dbReference type="SMART" id="SM00388">
    <property type="entry name" value="HisKA"/>
    <property type="match status" value="1"/>
</dbReference>
<dbReference type="PROSITE" id="PS50109">
    <property type="entry name" value="HIS_KIN"/>
    <property type="match status" value="1"/>
</dbReference>
<feature type="domain" description="Histidine kinase" evidence="12">
    <location>
        <begin position="228"/>
        <end position="439"/>
    </location>
</feature>
<dbReference type="InterPro" id="IPR003660">
    <property type="entry name" value="HAMP_dom"/>
</dbReference>
<evidence type="ECO:0000313" key="14">
    <source>
        <dbReference type="EMBL" id="MBK9984585.1"/>
    </source>
</evidence>
<dbReference type="GO" id="GO:0005886">
    <property type="term" value="C:plasma membrane"/>
    <property type="evidence" value="ECO:0007669"/>
    <property type="project" value="TreeGrafter"/>
</dbReference>
<dbReference type="CDD" id="cd00082">
    <property type="entry name" value="HisKA"/>
    <property type="match status" value="1"/>
</dbReference>
<protein>
    <recommendedName>
        <fullName evidence="3">histidine kinase</fullName>
        <ecNumber evidence="3">2.7.13.3</ecNumber>
    </recommendedName>
</protein>
<dbReference type="GO" id="GO:0000155">
    <property type="term" value="F:phosphorelay sensor kinase activity"/>
    <property type="evidence" value="ECO:0007669"/>
    <property type="project" value="InterPro"/>
</dbReference>
<dbReference type="InterPro" id="IPR036097">
    <property type="entry name" value="HisK_dim/P_sf"/>
</dbReference>
<evidence type="ECO:0000256" key="7">
    <source>
        <dbReference type="ARBA" id="ARBA00022777"/>
    </source>
</evidence>
<evidence type="ECO:0000256" key="9">
    <source>
        <dbReference type="ARBA" id="ARBA00023012"/>
    </source>
</evidence>
<dbReference type="SUPFAM" id="SSF47384">
    <property type="entry name" value="Homodimeric domain of signal transducing histidine kinase"/>
    <property type="match status" value="1"/>
</dbReference>
<evidence type="ECO:0000256" key="8">
    <source>
        <dbReference type="ARBA" id="ARBA00022989"/>
    </source>
</evidence>
<dbReference type="PROSITE" id="PS50885">
    <property type="entry name" value="HAMP"/>
    <property type="match status" value="1"/>
</dbReference>
<dbReference type="Pfam" id="PF00512">
    <property type="entry name" value="HisKA"/>
    <property type="match status" value="1"/>
</dbReference>
<dbReference type="InterPro" id="IPR036890">
    <property type="entry name" value="HATPase_C_sf"/>
</dbReference>
<proteinExistence type="predicted"/>
<dbReference type="EMBL" id="JADKGY010000030">
    <property type="protein sequence ID" value="MBK9984585.1"/>
    <property type="molecule type" value="Genomic_DNA"/>
</dbReference>
<gene>
    <name evidence="14" type="ORF">IPP15_19850</name>
</gene>
<evidence type="ECO:0000259" key="12">
    <source>
        <dbReference type="PROSITE" id="PS50109"/>
    </source>
</evidence>
<dbReference type="SMART" id="SM00304">
    <property type="entry name" value="HAMP"/>
    <property type="match status" value="1"/>
</dbReference>
<keyword evidence="4" id="KW-0597">Phosphoprotein</keyword>
<dbReference type="AlphaFoldDB" id="A0A9D7SWL6"/>
<name>A0A9D7SWL6_9BACT</name>
<dbReference type="Gene3D" id="3.30.565.10">
    <property type="entry name" value="Histidine kinase-like ATPase, C-terminal domain"/>
    <property type="match status" value="1"/>
</dbReference>
<keyword evidence="8 11" id="KW-1133">Transmembrane helix</keyword>
<dbReference type="SMART" id="SM00387">
    <property type="entry name" value="HATPase_c"/>
    <property type="match status" value="1"/>
</dbReference>
<feature type="transmembrane region" description="Helical" evidence="11">
    <location>
        <begin position="146"/>
        <end position="166"/>
    </location>
</feature>
<keyword evidence="10 11" id="KW-0472">Membrane</keyword>
<dbReference type="Proteomes" id="UP000808337">
    <property type="component" value="Unassembled WGS sequence"/>
</dbReference>
<dbReference type="Gene3D" id="1.10.287.130">
    <property type="match status" value="1"/>
</dbReference>
<dbReference type="InterPro" id="IPR005467">
    <property type="entry name" value="His_kinase_dom"/>
</dbReference>
<dbReference type="SUPFAM" id="SSF55874">
    <property type="entry name" value="ATPase domain of HSP90 chaperone/DNA topoisomerase II/histidine kinase"/>
    <property type="match status" value="1"/>
</dbReference>
<evidence type="ECO:0000256" key="10">
    <source>
        <dbReference type="ARBA" id="ARBA00023136"/>
    </source>
</evidence>
<dbReference type="InterPro" id="IPR003594">
    <property type="entry name" value="HATPase_dom"/>
</dbReference>
<evidence type="ECO:0000313" key="15">
    <source>
        <dbReference type="Proteomes" id="UP000808337"/>
    </source>
</evidence>
<dbReference type="PRINTS" id="PR00344">
    <property type="entry name" value="BCTRLSENSOR"/>
</dbReference>